<dbReference type="InterPro" id="IPR039391">
    <property type="entry name" value="Phytocyanin-like"/>
</dbReference>
<evidence type="ECO:0000256" key="1">
    <source>
        <dbReference type="ARBA" id="ARBA00004589"/>
    </source>
</evidence>
<dbReference type="GO" id="GO:0098552">
    <property type="term" value="C:side of membrane"/>
    <property type="evidence" value="ECO:0007669"/>
    <property type="project" value="UniProtKB-KW"/>
</dbReference>
<dbReference type="SUPFAM" id="SSF49503">
    <property type="entry name" value="Cupredoxins"/>
    <property type="match status" value="1"/>
</dbReference>
<evidence type="ECO:0000256" key="9">
    <source>
        <dbReference type="ARBA" id="ARBA00037868"/>
    </source>
</evidence>
<evidence type="ECO:0000256" key="2">
    <source>
        <dbReference type="ARBA" id="ARBA00022622"/>
    </source>
</evidence>
<comment type="caution">
    <text evidence="11">The sequence shown here is derived from an EMBL/GenBank/DDBJ whole genome shotgun (WGS) entry which is preliminary data.</text>
</comment>
<evidence type="ECO:0000313" key="11">
    <source>
        <dbReference type="EMBL" id="KAK8914268.1"/>
    </source>
</evidence>
<name>A0AAP0FTN2_9ASPA</name>
<dbReference type="Gene3D" id="2.60.40.420">
    <property type="entry name" value="Cupredoxins - blue copper proteins"/>
    <property type="match status" value="1"/>
</dbReference>
<evidence type="ECO:0000256" key="4">
    <source>
        <dbReference type="ARBA" id="ARBA00023136"/>
    </source>
</evidence>
<dbReference type="PANTHER" id="PTHR33021">
    <property type="entry name" value="BLUE COPPER PROTEIN"/>
    <property type="match status" value="1"/>
</dbReference>
<dbReference type="GO" id="GO:0009055">
    <property type="term" value="F:electron transfer activity"/>
    <property type="evidence" value="ECO:0007669"/>
    <property type="project" value="InterPro"/>
</dbReference>
<dbReference type="FunFam" id="2.60.40.420:FF:000010">
    <property type="entry name" value="Early nodulin-like protein 1"/>
    <property type="match status" value="1"/>
</dbReference>
<evidence type="ECO:0000256" key="6">
    <source>
        <dbReference type="ARBA" id="ARBA00023180"/>
    </source>
</evidence>
<dbReference type="AlphaFoldDB" id="A0AAP0FTN2"/>
<evidence type="ECO:0000256" key="7">
    <source>
        <dbReference type="ARBA" id="ARBA00023288"/>
    </source>
</evidence>
<dbReference type="InterPro" id="IPR041846">
    <property type="entry name" value="ENL_dom"/>
</dbReference>
<dbReference type="CDD" id="cd11019">
    <property type="entry name" value="OsENODL1_like"/>
    <property type="match status" value="1"/>
</dbReference>
<gene>
    <name evidence="11" type="ORF">KSP39_PZI023521</name>
</gene>
<evidence type="ECO:0000259" key="10">
    <source>
        <dbReference type="PROSITE" id="PS51485"/>
    </source>
</evidence>
<dbReference type="GO" id="GO:0005886">
    <property type="term" value="C:plasma membrane"/>
    <property type="evidence" value="ECO:0007669"/>
    <property type="project" value="TreeGrafter"/>
</dbReference>
<dbReference type="Proteomes" id="UP001418222">
    <property type="component" value="Unassembled WGS sequence"/>
</dbReference>
<evidence type="ECO:0000256" key="8">
    <source>
        <dbReference type="ARBA" id="ARBA00035011"/>
    </source>
</evidence>
<comment type="similarity">
    <text evidence="8">Belongs to the early nodulin-like (ENODL) family.</text>
</comment>
<dbReference type="EMBL" id="JBBWWQ010000021">
    <property type="protein sequence ID" value="KAK8914268.1"/>
    <property type="molecule type" value="Genomic_DNA"/>
</dbReference>
<evidence type="ECO:0000256" key="5">
    <source>
        <dbReference type="ARBA" id="ARBA00023157"/>
    </source>
</evidence>
<accession>A0AAP0FTN2</accession>
<feature type="domain" description="Phytocyanin" evidence="10">
    <location>
        <begin position="34"/>
        <end position="136"/>
    </location>
</feature>
<keyword evidence="12" id="KW-1185">Reference proteome</keyword>
<organism evidence="11 12">
    <name type="scientific">Platanthera zijinensis</name>
    <dbReference type="NCBI Taxonomy" id="2320716"/>
    <lineage>
        <taxon>Eukaryota</taxon>
        <taxon>Viridiplantae</taxon>
        <taxon>Streptophyta</taxon>
        <taxon>Embryophyta</taxon>
        <taxon>Tracheophyta</taxon>
        <taxon>Spermatophyta</taxon>
        <taxon>Magnoliopsida</taxon>
        <taxon>Liliopsida</taxon>
        <taxon>Asparagales</taxon>
        <taxon>Orchidaceae</taxon>
        <taxon>Orchidoideae</taxon>
        <taxon>Orchideae</taxon>
        <taxon>Orchidinae</taxon>
        <taxon>Platanthera</taxon>
    </lineage>
</organism>
<dbReference type="PROSITE" id="PS51485">
    <property type="entry name" value="PHYTOCYANIN"/>
    <property type="match status" value="1"/>
</dbReference>
<sequence>MIKNMTKLQMTSSTHLSILLLIASMSVFLVIAQNQFKVGGKEGWRVPDENHPDFYTIWARNLRFQIGDSILFEYKNDSVIRVEKRGYYHCNESSDDSAFTDGNTIFLFDKPGFFYFVSGNFDHCKEGQRLMVEVMDSQGPSFPGSPGPSPISSAAADSGSAYAFHLTEGLMVLSAAFIFKCGLSSSLATA</sequence>
<dbReference type="InterPro" id="IPR003245">
    <property type="entry name" value="Phytocyanin_dom"/>
</dbReference>
<keyword evidence="6" id="KW-0325">Glycoprotein</keyword>
<dbReference type="GO" id="GO:0012505">
    <property type="term" value="C:endomembrane system"/>
    <property type="evidence" value="ECO:0007669"/>
    <property type="project" value="UniProtKB-SubCell"/>
</dbReference>
<keyword evidence="5" id="KW-1015">Disulfide bond</keyword>
<keyword evidence="3" id="KW-0732">Signal</keyword>
<proteinExistence type="inferred from homology"/>
<reference evidence="11 12" key="1">
    <citation type="journal article" date="2022" name="Nat. Plants">
        <title>Genomes of leafy and leafless Platanthera orchids illuminate the evolution of mycoheterotrophy.</title>
        <authorList>
            <person name="Li M.H."/>
            <person name="Liu K.W."/>
            <person name="Li Z."/>
            <person name="Lu H.C."/>
            <person name="Ye Q.L."/>
            <person name="Zhang D."/>
            <person name="Wang J.Y."/>
            <person name="Li Y.F."/>
            <person name="Zhong Z.M."/>
            <person name="Liu X."/>
            <person name="Yu X."/>
            <person name="Liu D.K."/>
            <person name="Tu X.D."/>
            <person name="Liu B."/>
            <person name="Hao Y."/>
            <person name="Liao X.Y."/>
            <person name="Jiang Y.T."/>
            <person name="Sun W.H."/>
            <person name="Chen J."/>
            <person name="Chen Y.Q."/>
            <person name="Ai Y."/>
            <person name="Zhai J.W."/>
            <person name="Wu S.S."/>
            <person name="Zhou Z."/>
            <person name="Hsiao Y.Y."/>
            <person name="Wu W.L."/>
            <person name="Chen Y.Y."/>
            <person name="Lin Y.F."/>
            <person name="Hsu J.L."/>
            <person name="Li C.Y."/>
            <person name="Wang Z.W."/>
            <person name="Zhao X."/>
            <person name="Zhong W.Y."/>
            <person name="Ma X.K."/>
            <person name="Ma L."/>
            <person name="Huang J."/>
            <person name="Chen G.Z."/>
            <person name="Huang M.Z."/>
            <person name="Huang L."/>
            <person name="Peng D.H."/>
            <person name="Luo Y.B."/>
            <person name="Zou S.Q."/>
            <person name="Chen S.P."/>
            <person name="Lan S."/>
            <person name="Tsai W.C."/>
            <person name="Van de Peer Y."/>
            <person name="Liu Z.J."/>
        </authorList>
    </citation>
    <scope>NUCLEOTIDE SEQUENCE [LARGE SCALE GENOMIC DNA]</scope>
    <source>
        <strain evidence="11">Lor287</strain>
    </source>
</reference>
<dbReference type="PANTHER" id="PTHR33021:SF234">
    <property type="entry name" value="EARLY NODULIN-LIKE PROTEIN 7"/>
    <property type="match status" value="1"/>
</dbReference>
<protein>
    <submittedName>
        <fullName evidence="11">Early nodulin-like protein 2</fullName>
    </submittedName>
</protein>
<dbReference type="InterPro" id="IPR008972">
    <property type="entry name" value="Cupredoxin"/>
</dbReference>
<keyword evidence="2" id="KW-0336">GPI-anchor</keyword>
<keyword evidence="4" id="KW-0472">Membrane</keyword>
<keyword evidence="7" id="KW-0449">Lipoprotein</keyword>
<evidence type="ECO:0000313" key="12">
    <source>
        <dbReference type="Proteomes" id="UP001418222"/>
    </source>
</evidence>
<comment type="subcellular location">
    <subcellularLocation>
        <location evidence="9">Endomembrane system</location>
        <topology evidence="9">Lipid-anchor</topology>
    </subcellularLocation>
    <subcellularLocation>
        <location evidence="1">Membrane</location>
        <topology evidence="1">Lipid-anchor</topology>
        <topology evidence="1">GPI-anchor</topology>
    </subcellularLocation>
</comment>
<dbReference type="Pfam" id="PF02298">
    <property type="entry name" value="Cu_bind_like"/>
    <property type="match status" value="1"/>
</dbReference>
<evidence type="ECO:0000256" key="3">
    <source>
        <dbReference type="ARBA" id="ARBA00022729"/>
    </source>
</evidence>